<keyword evidence="8" id="KW-1185">Reference proteome</keyword>
<evidence type="ECO:0000259" key="6">
    <source>
        <dbReference type="PROSITE" id="PS50850"/>
    </source>
</evidence>
<keyword evidence="3 5" id="KW-1133">Transmembrane helix</keyword>
<gene>
    <name evidence="7" type="ORF">PPYR_15136</name>
</gene>
<feature type="transmembrane region" description="Helical" evidence="5">
    <location>
        <begin position="372"/>
        <end position="394"/>
    </location>
</feature>
<feature type="domain" description="Major facilitator superfamily (MFS) profile" evidence="6">
    <location>
        <begin position="24"/>
        <end position="425"/>
    </location>
</feature>
<dbReference type="PROSITE" id="PS50850">
    <property type="entry name" value="MFS"/>
    <property type="match status" value="1"/>
</dbReference>
<reference evidence="7 8" key="1">
    <citation type="journal article" date="2018" name="Elife">
        <title>Firefly genomes illuminate parallel origins of bioluminescence in beetles.</title>
        <authorList>
            <person name="Fallon T.R."/>
            <person name="Lower S.E."/>
            <person name="Chang C.H."/>
            <person name="Bessho-Uehara M."/>
            <person name="Martin G.J."/>
            <person name="Bewick A.J."/>
            <person name="Behringer M."/>
            <person name="Debat H.J."/>
            <person name="Wong I."/>
            <person name="Day J.C."/>
            <person name="Suvorov A."/>
            <person name="Silva C.J."/>
            <person name="Stanger-Hall K.F."/>
            <person name="Hall D.W."/>
            <person name="Schmitz R.J."/>
            <person name="Nelson D.R."/>
            <person name="Lewis S.M."/>
            <person name="Shigenobu S."/>
            <person name="Bybee S.M."/>
            <person name="Larracuente A.M."/>
            <person name="Oba Y."/>
            <person name="Weng J.K."/>
        </authorList>
    </citation>
    <scope>NUCLEOTIDE SEQUENCE [LARGE SCALE GENOMIC DNA]</scope>
    <source>
        <strain evidence="7">1611_PpyrPB1</strain>
        <tissue evidence="7">Whole body</tissue>
    </source>
</reference>
<comment type="subcellular location">
    <subcellularLocation>
        <location evidence="1">Membrane</location>
        <topology evidence="1">Multi-pass membrane protein</topology>
    </subcellularLocation>
</comment>
<dbReference type="InterPro" id="IPR020846">
    <property type="entry name" value="MFS_dom"/>
</dbReference>
<evidence type="ECO:0000256" key="3">
    <source>
        <dbReference type="ARBA" id="ARBA00022989"/>
    </source>
</evidence>
<feature type="transmembrane region" description="Helical" evidence="5">
    <location>
        <begin position="244"/>
        <end position="269"/>
    </location>
</feature>
<feature type="transmembrane region" description="Helical" evidence="5">
    <location>
        <begin position="336"/>
        <end position="360"/>
    </location>
</feature>
<dbReference type="InterPro" id="IPR011701">
    <property type="entry name" value="MFS"/>
</dbReference>
<sequence length="448" mass="49140">MDIKKQAPINGDEEYRLYRMRWVILLMYVVSCACGNMQWMQYGIIGDVLILYYGISFEAVNWSSLVFLLCYVICLFPVSYILDKYGLRVSMILSVVGIAIGAWLKVASIAPERYWVLLLGQIVVSVSVVALMGIPPKLAAVWFGSHEVSSACGIGLAGIQLGFAIGFVVPPLVIRSQYDVSVIESDLFTIALGVAITCTVLVIIIILGFSDKPPTPPTYAASCTKHHDITFVRPFKKLMTNKPFVLLMSGFGIDLGIFCALSALLNQIILRNYPNGFVDAGRIGLLMVIAGIFGSLISGTILDKFKCYRGALLSLQTVTFLTLIVFTVILSMDIMLVYATVGLLGFYVGALWSVCFEVAVEITYPEPEGMAVGLLNGCGQGLGIIFTYIYSTLFYNFNDIWANSAMSALILVALVAMGLIRMELRREAANFKKDTDNLGFNDVFCSKL</sequence>
<feature type="transmembrane region" description="Helical" evidence="5">
    <location>
        <begin position="188"/>
        <end position="209"/>
    </location>
</feature>
<dbReference type="GO" id="GO:0097037">
    <property type="term" value="P:heme export"/>
    <property type="evidence" value="ECO:0007669"/>
    <property type="project" value="TreeGrafter"/>
</dbReference>
<dbReference type="Pfam" id="PF07690">
    <property type="entry name" value="MFS_1"/>
    <property type="match status" value="1"/>
</dbReference>
<proteinExistence type="predicted"/>
<accession>A0A5N3ZZH9</accession>
<feature type="transmembrane region" description="Helical" evidence="5">
    <location>
        <begin position="400"/>
        <end position="420"/>
    </location>
</feature>
<evidence type="ECO:0000256" key="1">
    <source>
        <dbReference type="ARBA" id="ARBA00004141"/>
    </source>
</evidence>
<feature type="transmembrane region" description="Helical" evidence="5">
    <location>
        <begin position="59"/>
        <end position="82"/>
    </location>
</feature>
<dbReference type="PROSITE" id="PS51257">
    <property type="entry name" value="PROKAR_LIPOPROTEIN"/>
    <property type="match status" value="1"/>
</dbReference>
<dbReference type="InterPro" id="IPR036259">
    <property type="entry name" value="MFS_trans_sf"/>
</dbReference>
<dbReference type="Gene3D" id="1.20.1250.20">
    <property type="entry name" value="MFS general substrate transporter like domains"/>
    <property type="match status" value="2"/>
</dbReference>
<evidence type="ECO:0000256" key="2">
    <source>
        <dbReference type="ARBA" id="ARBA00022692"/>
    </source>
</evidence>
<dbReference type="AlphaFoldDB" id="A0A5N3ZZH9"/>
<name>A0A5N3ZZH9_PHOPY</name>
<organism evidence="7 8">
    <name type="scientific">Photinus pyralis</name>
    <name type="common">Common eastern firefly</name>
    <name type="synonym">Lampyris pyralis</name>
    <dbReference type="NCBI Taxonomy" id="7054"/>
    <lineage>
        <taxon>Eukaryota</taxon>
        <taxon>Metazoa</taxon>
        <taxon>Ecdysozoa</taxon>
        <taxon>Arthropoda</taxon>
        <taxon>Hexapoda</taxon>
        <taxon>Insecta</taxon>
        <taxon>Pterygota</taxon>
        <taxon>Neoptera</taxon>
        <taxon>Endopterygota</taxon>
        <taxon>Coleoptera</taxon>
        <taxon>Polyphaga</taxon>
        <taxon>Elateriformia</taxon>
        <taxon>Elateroidea</taxon>
        <taxon>Lampyridae</taxon>
        <taxon>Lampyrinae</taxon>
        <taxon>Photinus</taxon>
    </lineage>
</organism>
<dbReference type="SUPFAM" id="SSF103473">
    <property type="entry name" value="MFS general substrate transporter"/>
    <property type="match status" value="1"/>
</dbReference>
<feature type="transmembrane region" description="Helical" evidence="5">
    <location>
        <begin position="311"/>
        <end position="330"/>
    </location>
</feature>
<dbReference type="EMBL" id="VVIM01001235">
    <property type="protein sequence ID" value="KAB0790477.1"/>
    <property type="molecule type" value="Genomic_DNA"/>
</dbReference>
<dbReference type="GO" id="GO:0016020">
    <property type="term" value="C:membrane"/>
    <property type="evidence" value="ECO:0007669"/>
    <property type="project" value="UniProtKB-SubCell"/>
</dbReference>
<evidence type="ECO:0000313" key="8">
    <source>
        <dbReference type="Proteomes" id="UP000327044"/>
    </source>
</evidence>
<dbReference type="InterPro" id="IPR049680">
    <property type="entry name" value="FLVCR1-2_SLC49-like"/>
</dbReference>
<keyword evidence="2 5" id="KW-0812">Transmembrane</keyword>
<dbReference type="Proteomes" id="UP000327044">
    <property type="component" value="Unassembled WGS sequence"/>
</dbReference>
<protein>
    <recommendedName>
        <fullName evidence="6">Major facilitator superfamily (MFS) profile domain-containing protein</fullName>
    </recommendedName>
</protein>
<evidence type="ECO:0000256" key="5">
    <source>
        <dbReference type="SAM" id="Phobius"/>
    </source>
</evidence>
<dbReference type="InParanoid" id="A0A5N3ZZH9"/>
<evidence type="ECO:0000313" key="7">
    <source>
        <dbReference type="EMBL" id="KAB0790477.1"/>
    </source>
</evidence>
<comment type="caution">
    <text evidence="7">The sequence shown here is derived from an EMBL/GenBank/DDBJ whole genome shotgun (WGS) entry which is preliminary data.</text>
</comment>
<dbReference type="GO" id="GO:0020037">
    <property type="term" value="F:heme binding"/>
    <property type="evidence" value="ECO:0007669"/>
    <property type="project" value="TreeGrafter"/>
</dbReference>
<dbReference type="PANTHER" id="PTHR10924:SF4">
    <property type="entry name" value="GH15861P"/>
    <property type="match status" value="1"/>
</dbReference>
<dbReference type="GO" id="GO:0015232">
    <property type="term" value="F:heme transmembrane transporter activity"/>
    <property type="evidence" value="ECO:0007669"/>
    <property type="project" value="TreeGrafter"/>
</dbReference>
<feature type="transmembrane region" description="Helical" evidence="5">
    <location>
        <begin position="20"/>
        <end position="39"/>
    </location>
</feature>
<feature type="transmembrane region" description="Helical" evidence="5">
    <location>
        <begin position="114"/>
        <end position="136"/>
    </location>
</feature>
<evidence type="ECO:0000256" key="4">
    <source>
        <dbReference type="ARBA" id="ARBA00023136"/>
    </source>
</evidence>
<dbReference type="PANTHER" id="PTHR10924">
    <property type="entry name" value="MAJOR FACILITATOR SUPERFAMILY PROTEIN-RELATED"/>
    <property type="match status" value="1"/>
</dbReference>
<keyword evidence="4 5" id="KW-0472">Membrane</keyword>
<feature type="transmembrane region" description="Helical" evidence="5">
    <location>
        <begin position="89"/>
        <end position="108"/>
    </location>
</feature>
<feature type="transmembrane region" description="Helical" evidence="5">
    <location>
        <begin position="281"/>
        <end position="302"/>
    </location>
</feature>
<feature type="transmembrane region" description="Helical" evidence="5">
    <location>
        <begin position="148"/>
        <end position="168"/>
    </location>
</feature>